<reference evidence="10 11" key="1">
    <citation type="submission" date="2016-10" db="EMBL/GenBank/DDBJ databases">
        <authorList>
            <person name="de Groot N.N."/>
        </authorList>
    </citation>
    <scope>NUCLEOTIDE SEQUENCE [LARGE SCALE GENOMIC DNA]</scope>
    <source>
        <strain evidence="8 11">NLAE-zl-C500</strain>
        <strain evidence="9 10">NLAE-zl-C57</strain>
    </source>
</reference>
<reference evidence="6" key="6">
    <citation type="submission" date="2019-07" db="EMBL/GenBank/DDBJ databases">
        <authorList>
            <person name="Ross B.D."/>
            <person name="Verster A.J."/>
            <person name="Radey M.C."/>
            <person name="Schmidtke D.T."/>
            <person name="Pope C.E."/>
            <person name="Hoffman L.R."/>
            <person name="Hajjar A."/>
            <person name="Peterson S.B."/>
            <person name="Borenstein E."/>
            <person name="Mougous J.D."/>
        </authorList>
    </citation>
    <scope>NUCLEOTIDE SEQUENCE</scope>
    <source>
        <strain evidence="6">3725 D1 iv</strain>
    </source>
</reference>
<dbReference type="Proteomes" id="UP000266492">
    <property type="component" value="Unassembled WGS sequence"/>
</dbReference>
<evidence type="ECO:0000313" key="4">
    <source>
        <dbReference type="EMBL" id="MDC2408778.1"/>
    </source>
</evidence>
<reference evidence="7 12" key="4">
    <citation type="submission" date="2018-08" db="EMBL/GenBank/DDBJ databases">
        <title>A genome reference for cultivated species of the human gut microbiota.</title>
        <authorList>
            <person name="Zou Y."/>
            <person name="Xue W."/>
            <person name="Luo G."/>
        </authorList>
    </citation>
    <scope>NUCLEOTIDE SEQUENCE [LARGE SCALE GENOMIC DNA]</scope>
    <source>
        <strain evidence="7 12">AF20-9LB</strain>
    </source>
</reference>
<dbReference type="CDD" id="cd00038">
    <property type="entry name" value="CAP_ED"/>
    <property type="match status" value="1"/>
</dbReference>
<dbReference type="SUPFAM" id="SSF51206">
    <property type="entry name" value="cAMP-binding domain-like"/>
    <property type="match status" value="1"/>
</dbReference>
<evidence type="ECO:0000313" key="7">
    <source>
        <dbReference type="EMBL" id="RGS88368.1"/>
    </source>
</evidence>
<dbReference type="EMBL" id="VWFO01000038">
    <property type="protein sequence ID" value="KAA4661654.1"/>
    <property type="molecule type" value="Genomic_DNA"/>
</dbReference>
<dbReference type="Pfam" id="PF00027">
    <property type="entry name" value="cNMP_binding"/>
    <property type="match status" value="1"/>
</dbReference>
<keyword evidence="8" id="KW-0418">Kinase</keyword>
<dbReference type="EMBL" id="JAQNWR010000008">
    <property type="protein sequence ID" value="MDC2408778.1"/>
    <property type="molecule type" value="Genomic_DNA"/>
</dbReference>
<evidence type="ECO:0000313" key="12">
    <source>
        <dbReference type="Proteomes" id="UP000266492"/>
    </source>
</evidence>
<reference evidence="4" key="7">
    <citation type="submission" date="2022-10" db="EMBL/GenBank/DDBJ databases">
        <title>Human gut microbiome strain richness.</title>
        <authorList>
            <person name="Chen-Liaw A."/>
        </authorList>
    </citation>
    <scope>NUCLEOTIDE SEQUENCE</scope>
    <source>
        <strain evidence="5">BSD2780120875st1_E1_BSD2780120875_150330</strain>
        <strain evidence="4">F7_m1001271B151109d0_201107</strain>
    </source>
</reference>
<sequence>MEAYLKKLCFEYQVDEREVKELLARMEMVYLDKGETIASATLPEQSLYIIVSGILHTYTTHEGEERTNRFFSAGDAVLCYNSSQYSIKTLTKCAAYYISEEEIEELCASSISFANLVRQLMEYQFYFKEEEDMNARKLTVRERYLSLLAEIPDILYRVPLKHINHYLGADVTSLGYLAGSSK</sequence>
<reference evidence="14 15" key="5">
    <citation type="journal article" date="2019" name="Nat. Med.">
        <title>A library of human gut bacterial isolates paired with longitudinal multiomics data enables mechanistic microbiome research.</title>
        <authorList>
            <person name="Poyet M."/>
            <person name="Groussin M."/>
            <person name="Gibbons S.M."/>
            <person name="Avila-Pacheco J."/>
            <person name="Jiang X."/>
            <person name="Kearney S.M."/>
            <person name="Perrotta A.R."/>
            <person name="Berdy B."/>
            <person name="Zhao S."/>
            <person name="Lieberman T.D."/>
            <person name="Swanson P.K."/>
            <person name="Smith M."/>
            <person name="Roesemann S."/>
            <person name="Alexander J.E."/>
            <person name="Rich S.A."/>
            <person name="Livny J."/>
            <person name="Vlamakis H."/>
            <person name="Clish C."/>
            <person name="Bullock K."/>
            <person name="Deik A."/>
            <person name="Scott J."/>
            <person name="Pierce K.A."/>
            <person name="Xavier R.J."/>
            <person name="Alm E.J."/>
        </authorList>
    </citation>
    <scope>NUCLEOTIDE SEQUENCE [LARGE SCALE GENOMIC DNA]</scope>
    <source>
        <strain evidence="3 14">BIOML-A14</strain>
        <strain evidence="2 15">BIOML-A41</strain>
    </source>
</reference>
<dbReference type="Proteomes" id="UP000318823">
    <property type="component" value="Chromosome"/>
</dbReference>
<reference evidence="13" key="2">
    <citation type="journal article" date="2018" name="J. Anim. Genet.">
        <title>Acquired interbacterial defense systems protect against interspecies antagonism in the human gut microbiome.</title>
        <authorList>
            <person name="Ross B.D."/>
            <person name="Verster A.J."/>
            <person name="Radey M.C."/>
            <person name="Schmidtke D.T."/>
            <person name="Pope C.E."/>
            <person name="Hoffman L.R."/>
            <person name="Hajjar A."/>
            <person name="Peterson S.B."/>
            <person name="Borenstein E."/>
            <person name="Mougous J."/>
        </authorList>
    </citation>
    <scope>NUCLEOTIDE SEQUENCE [LARGE SCALE GENOMIC DNA]</scope>
    <source>
        <strain evidence="13">3725 D1 iv</strain>
    </source>
</reference>
<dbReference type="Proteomes" id="UP000435985">
    <property type="component" value="Unassembled WGS sequence"/>
</dbReference>
<accession>A0A139KMJ4</accession>
<dbReference type="Proteomes" id="UP000478493">
    <property type="component" value="Unassembled WGS sequence"/>
</dbReference>
<dbReference type="EMBL" id="JAQNZF010000014">
    <property type="protein sequence ID" value="MDC2743060.1"/>
    <property type="molecule type" value="Genomic_DNA"/>
</dbReference>
<evidence type="ECO:0000313" key="14">
    <source>
        <dbReference type="Proteomes" id="UP000435985"/>
    </source>
</evidence>
<dbReference type="Proteomes" id="UP001219389">
    <property type="component" value="Unassembled WGS sequence"/>
</dbReference>
<dbReference type="EMBL" id="CP041395">
    <property type="protein sequence ID" value="QDM12266.1"/>
    <property type="molecule type" value="Genomic_DNA"/>
</dbReference>
<dbReference type="GO" id="GO:0016301">
    <property type="term" value="F:kinase activity"/>
    <property type="evidence" value="ECO:0007669"/>
    <property type="project" value="UniProtKB-KW"/>
</dbReference>
<evidence type="ECO:0000313" key="11">
    <source>
        <dbReference type="Proteomes" id="UP000183670"/>
    </source>
</evidence>
<evidence type="ECO:0000313" key="9">
    <source>
        <dbReference type="EMBL" id="SDI27737.1"/>
    </source>
</evidence>
<evidence type="ECO:0000313" key="10">
    <source>
        <dbReference type="Proteomes" id="UP000181870"/>
    </source>
</evidence>
<dbReference type="GeneID" id="29452078"/>
<feature type="domain" description="Cyclic nucleotide-binding" evidence="1">
    <location>
        <begin position="10"/>
        <end position="75"/>
    </location>
</feature>
<dbReference type="Proteomes" id="UP000181870">
    <property type="component" value="Unassembled WGS sequence"/>
</dbReference>
<dbReference type="STRING" id="28116.Bovatus_01421"/>
<evidence type="ECO:0000313" key="5">
    <source>
        <dbReference type="EMBL" id="MDC2743060.1"/>
    </source>
</evidence>
<reference evidence="6" key="3">
    <citation type="journal article" date="2018" name="Nature">
        <title>Human gut bacteria contain acquired interbacterial defence systems.</title>
        <authorList>
            <person name="Ross B.D."/>
            <person name="Verster A.J."/>
            <person name="Radey M.C."/>
            <person name="Schmidtke D.T."/>
            <person name="Pope C.E."/>
            <person name="Hoffman L.R."/>
            <person name="Hajjar A."/>
            <person name="Peterson S.B."/>
            <person name="Borenstein E."/>
            <person name="Mougous J."/>
        </authorList>
    </citation>
    <scope>NUCLEOTIDE SEQUENCE</scope>
    <source>
        <strain evidence="6">3725 D1 iv</strain>
    </source>
</reference>
<dbReference type="InterPro" id="IPR014710">
    <property type="entry name" value="RmlC-like_jellyroll"/>
</dbReference>
<protein>
    <submittedName>
        <fullName evidence="3">Crp/Fnr family transcriptional regulator</fullName>
    </submittedName>
    <submittedName>
        <fullName evidence="8">cAMP-binding domain of CRP or a regulatory subunit of cAMP-dependent protein kinases</fullName>
    </submittedName>
</protein>
<dbReference type="EMBL" id="VWGP01000010">
    <property type="protein sequence ID" value="KAA4535208.1"/>
    <property type="molecule type" value="Genomic_DNA"/>
</dbReference>
<dbReference type="EMBL" id="QRVZ01000001">
    <property type="protein sequence ID" value="RGS88368.1"/>
    <property type="molecule type" value="Genomic_DNA"/>
</dbReference>
<dbReference type="EMBL" id="FNDO01000035">
    <property type="protein sequence ID" value="SDI27737.1"/>
    <property type="molecule type" value="Genomic_DNA"/>
</dbReference>
<evidence type="ECO:0000313" key="15">
    <source>
        <dbReference type="Proteomes" id="UP000478493"/>
    </source>
</evidence>
<dbReference type="Proteomes" id="UP000183670">
    <property type="component" value="Unassembled WGS sequence"/>
</dbReference>
<dbReference type="Proteomes" id="UP001214017">
    <property type="component" value="Unassembled WGS sequence"/>
</dbReference>
<dbReference type="AlphaFoldDB" id="A0A139KMJ4"/>
<evidence type="ECO:0000313" key="6">
    <source>
        <dbReference type="EMBL" id="QDM12266.1"/>
    </source>
</evidence>
<evidence type="ECO:0000313" key="3">
    <source>
        <dbReference type="EMBL" id="KAA4661654.1"/>
    </source>
</evidence>
<dbReference type="Gene3D" id="2.60.120.10">
    <property type="entry name" value="Jelly Rolls"/>
    <property type="match status" value="1"/>
</dbReference>
<dbReference type="RefSeq" id="WP_004297054.1">
    <property type="nucleotide sequence ID" value="NZ_BAABYJ010000001.1"/>
</dbReference>
<dbReference type="PROSITE" id="PS50042">
    <property type="entry name" value="CNMP_BINDING_3"/>
    <property type="match status" value="1"/>
</dbReference>
<evidence type="ECO:0000313" key="13">
    <source>
        <dbReference type="Proteomes" id="UP000318823"/>
    </source>
</evidence>
<dbReference type="EMBL" id="FMYE01000062">
    <property type="protein sequence ID" value="SDB79143.1"/>
    <property type="molecule type" value="Genomic_DNA"/>
</dbReference>
<organism evidence="3 14">
    <name type="scientific">Bacteroides ovatus</name>
    <dbReference type="NCBI Taxonomy" id="28116"/>
    <lineage>
        <taxon>Bacteria</taxon>
        <taxon>Pseudomonadati</taxon>
        <taxon>Bacteroidota</taxon>
        <taxon>Bacteroidia</taxon>
        <taxon>Bacteroidales</taxon>
        <taxon>Bacteroidaceae</taxon>
        <taxon>Bacteroides</taxon>
    </lineage>
</organism>
<dbReference type="InterPro" id="IPR018490">
    <property type="entry name" value="cNMP-bd_dom_sf"/>
</dbReference>
<evidence type="ECO:0000313" key="8">
    <source>
        <dbReference type="EMBL" id="SDB79143.1"/>
    </source>
</evidence>
<dbReference type="PATRIC" id="fig|28116.10.peg.5061"/>
<evidence type="ECO:0000313" key="2">
    <source>
        <dbReference type="EMBL" id="KAA4535208.1"/>
    </source>
</evidence>
<gene>
    <name evidence="7" type="ORF">DWX70_02310</name>
    <name evidence="6" type="ORF">DYI28_28145</name>
    <name evidence="2" type="ORF">F3B85_15215</name>
    <name evidence="3" type="ORF">F3B98_22275</name>
    <name evidence="4" type="ORF">PO240_12935</name>
    <name evidence="5" type="ORF">PO382_12590</name>
    <name evidence="8" type="ORF">SAMN05192581_106224</name>
    <name evidence="9" type="ORF">SAMN05192582_103532</name>
</gene>
<keyword evidence="8" id="KW-0808">Transferase</keyword>
<dbReference type="InterPro" id="IPR000595">
    <property type="entry name" value="cNMP-bd_dom"/>
</dbReference>
<proteinExistence type="predicted"/>
<evidence type="ECO:0000259" key="1">
    <source>
        <dbReference type="PROSITE" id="PS50042"/>
    </source>
</evidence>
<dbReference type="KEGG" id="boa:Bovatus_01421"/>
<name>A0A139KMJ4_BACOV</name>